<keyword evidence="6" id="KW-0687">Ribonucleoprotein</keyword>
<dbReference type="Pfam" id="PF01016">
    <property type="entry name" value="Ribosomal_L27"/>
    <property type="match status" value="1"/>
</dbReference>
<evidence type="ECO:0000256" key="1">
    <source>
        <dbReference type="ARBA" id="ARBA00004173"/>
    </source>
</evidence>
<reference evidence="10" key="1">
    <citation type="submission" date="2022-01" db="EMBL/GenBank/DDBJ databases">
        <authorList>
            <person name="King R."/>
        </authorList>
    </citation>
    <scope>NUCLEOTIDE SEQUENCE</scope>
</reference>
<dbReference type="InterPro" id="IPR001684">
    <property type="entry name" value="Ribosomal_bL27"/>
</dbReference>
<evidence type="ECO:0000256" key="6">
    <source>
        <dbReference type="ARBA" id="ARBA00023274"/>
    </source>
</evidence>
<evidence type="ECO:0000313" key="11">
    <source>
        <dbReference type="Proteomes" id="UP001153712"/>
    </source>
</evidence>
<evidence type="ECO:0000256" key="5">
    <source>
        <dbReference type="ARBA" id="ARBA00023128"/>
    </source>
</evidence>
<dbReference type="GO" id="GO:0005762">
    <property type="term" value="C:mitochondrial large ribosomal subunit"/>
    <property type="evidence" value="ECO:0007669"/>
    <property type="project" value="TreeGrafter"/>
</dbReference>
<dbReference type="SUPFAM" id="SSF110324">
    <property type="entry name" value="Ribosomal L27 protein-like"/>
    <property type="match status" value="1"/>
</dbReference>
<gene>
    <name evidence="10" type="ORF">PHYEVI_LOCUS3853</name>
</gene>
<accession>A0A9N9XKI3</accession>
<dbReference type="Gene3D" id="2.40.50.100">
    <property type="match status" value="1"/>
</dbReference>
<dbReference type="PRINTS" id="PR00063">
    <property type="entry name" value="RIBOSOMALL27"/>
</dbReference>
<evidence type="ECO:0000256" key="4">
    <source>
        <dbReference type="ARBA" id="ARBA00022980"/>
    </source>
</evidence>
<dbReference type="OrthoDB" id="1867012at2759"/>
<keyword evidence="4" id="KW-0689">Ribosomal protein</keyword>
<organism evidence="10 11">
    <name type="scientific">Phyllotreta striolata</name>
    <name type="common">Striped flea beetle</name>
    <name type="synonym">Crioceris striolata</name>
    <dbReference type="NCBI Taxonomy" id="444603"/>
    <lineage>
        <taxon>Eukaryota</taxon>
        <taxon>Metazoa</taxon>
        <taxon>Ecdysozoa</taxon>
        <taxon>Arthropoda</taxon>
        <taxon>Hexapoda</taxon>
        <taxon>Insecta</taxon>
        <taxon>Pterygota</taxon>
        <taxon>Neoptera</taxon>
        <taxon>Endopterygota</taxon>
        <taxon>Coleoptera</taxon>
        <taxon>Polyphaga</taxon>
        <taxon>Cucujiformia</taxon>
        <taxon>Chrysomeloidea</taxon>
        <taxon>Chrysomelidae</taxon>
        <taxon>Galerucinae</taxon>
        <taxon>Alticini</taxon>
        <taxon>Phyllotreta</taxon>
    </lineage>
</organism>
<dbReference type="EMBL" id="OU900107">
    <property type="protein sequence ID" value="CAG9857448.1"/>
    <property type="molecule type" value="Genomic_DNA"/>
</dbReference>
<feature type="compositionally biased region" description="Low complexity" evidence="9">
    <location>
        <begin position="28"/>
        <end position="40"/>
    </location>
</feature>
<proteinExistence type="inferred from homology"/>
<sequence length="142" mass="16207">MNSAINQLKQPILSQFNAFWTPIRQASKKTGGSTKNSSPKVRPKHRGVKIQDGRHVNAGNILVTQRTLRFHPGLNVGLGRNGTLFALEPGRVVVTCEQADLDWTHTWVRRCHGYRQGQVFYKKYFNVIAEPQHRDFKLIDTI</sequence>
<evidence type="ECO:0000256" key="7">
    <source>
        <dbReference type="ARBA" id="ARBA00035267"/>
    </source>
</evidence>
<dbReference type="PANTHER" id="PTHR15893:SF0">
    <property type="entry name" value="LARGE RIBOSOMAL SUBUNIT PROTEIN BL27M"/>
    <property type="match status" value="1"/>
</dbReference>
<evidence type="ECO:0000256" key="9">
    <source>
        <dbReference type="SAM" id="MobiDB-lite"/>
    </source>
</evidence>
<dbReference type="FunFam" id="2.40.50.100:FF:000031">
    <property type="entry name" value="39S ribosomal protein L27, mitochondrial"/>
    <property type="match status" value="1"/>
</dbReference>
<dbReference type="PANTHER" id="PTHR15893">
    <property type="entry name" value="RIBOSOMAL PROTEIN L27"/>
    <property type="match status" value="1"/>
</dbReference>
<protein>
    <recommendedName>
        <fullName evidence="7">Large ribosomal subunit protein bL27m</fullName>
    </recommendedName>
    <alternativeName>
        <fullName evidence="8">39S ribosomal protein L27, mitochondrial</fullName>
    </alternativeName>
</protein>
<evidence type="ECO:0000256" key="8">
    <source>
        <dbReference type="ARBA" id="ARBA00076963"/>
    </source>
</evidence>
<evidence type="ECO:0000256" key="2">
    <source>
        <dbReference type="ARBA" id="ARBA00010797"/>
    </source>
</evidence>
<evidence type="ECO:0000313" key="10">
    <source>
        <dbReference type="EMBL" id="CAG9857448.1"/>
    </source>
</evidence>
<name>A0A9N9XKI3_PHYSR</name>
<keyword evidence="11" id="KW-1185">Reference proteome</keyword>
<dbReference type="GO" id="GO:0005743">
    <property type="term" value="C:mitochondrial inner membrane"/>
    <property type="evidence" value="ECO:0007669"/>
    <property type="project" value="UniProtKB-ARBA"/>
</dbReference>
<dbReference type="AlphaFoldDB" id="A0A9N9XKI3"/>
<keyword evidence="5" id="KW-0496">Mitochondrion</keyword>
<dbReference type="Proteomes" id="UP001153712">
    <property type="component" value="Chromosome 14"/>
</dbReference>
<evidence type="ECO:0000256" key="3">
    <source>
        <dbReference type="ARBA" id="ARBA00022946"/>
    </source>
</evidence>
<keyword evidence="3" id="KW-0809">Transit peptide</keyword>
<feature type="region of interest" description="Disordered" evidence="9">
    <location>
        <begin position="27"/>
        <end position="46"/>
    </location>
</feature>
<dbReference type="GO" id="GO:0003735">
    <property type="term" value="F:structural constituent of ribosome"/>
    <property type="evidence" value="ECO:0007669"/>
    <property type="project" value="InterPro"/>
</dbReference>
<comment type="similarity">
    <text evidence="2">Belongs to the bacterial ribosomal protein bL27 family.</text>
</comment>
<comment type="subcellular location">
    <subcellularLocation>
        <location evidence="1">Mitochondrion</location>
    </subcellularLocation>
</comment>
<dbReference type="GO" id="GO:0006412">
    <property type="term" value="P:translation"/>
    <property type="evidence" value="ECO:0007669"/>
    <property type="project" value="InterPro"/>
</dbReference>